<dbReference type="RefSeq" id="WP_188434373.1">
    <property type="nucleotide sequence ID" value="NZ_BMDN01000002.1"/>
</dbReference>
<evidence type="ECO:0000256" key="2">
    <source>
        <dbReference type="SAM" id="Phobius"/>
    </source>
</evidence>
<feature type="compositionally biased region" description="Polar residues" evidence="1">
    <location>
        <begin position="140"/>
        <end position="157"/>
    </location>
</feature>
<protein>
    <recommendedName>
        <fullName evidence="7">DoxX-like family protein</fullName>
    </recommendedName>
</protein>
<reference evidence="3" key="3">
    <citation type="submission" date="2022-06" db="EMBL/GenBank/DDBJ databases">
        <title>Genomic Encyclopedia of Type Strains, Phase III (KMG-III): the genomes of soil and plant-associated and newly described type strains.</title>
        <authorList>
            <person name="Whitman W."/>
        </authorList>
    </citation>
    <scope>NUCLEOTIDE SEQUENCE</scope>
    <source>
        <strain evidence="3">CPCC 202695</strain>
    </source>
</reference>
<dbReference type="Proteomes" id="UP000893823">
    <property type="component" value="Unassembled WGS sequence"/>
</dbReference>
<keyword evidence="2" id="KW-0812">Transmembrane</keyword>
<dbReference type="EMBL" id="SODL02000002">
    <property type="protein sequence ID" value="MCP2367397.1"/>
    <property type="molecule type" value="Genomic_DNA"/>
</dbReference>
<reference evidence="4" key="1">
    <citation type="submission" date="2016-10" db="EMBL/GenBank/DDBJ databases">
        <authorList>
            <person name="de Groot N.N."/>
        </authorList>
    </citation>
    <scope>NUCLEOTIDE SEQUENCE [LARGE SCALE GENOMIC DNA]</scope>
    <source>
        <strain evidence="4">CPCC 202695</strain>
    </source>
</reference>
<name>A0A1H2A321_9MICO</name>
<feature type="transmembrane region" description="Helical" evidence="2">
    <location>
        <begin position="108"/>
        <end position="128"/>
    </location>
</feature>
<dbReference type="AlphaFoldDB" id="A0A1H2A321"/>
<dbReference type="Proteomes" id="UP000199482">
    <property type="component" value="Chromosome I"/>
</dbReference>
<feature type="transmembrane region" description="Helical" evidence="2">
    <location>
        <begin position="78"/>
        <end position="96"/>
    </location>
</feature>
<sequence>MRRLHTAALALSAAIAFFVGGWAFFAPRSFFDSFPGVLGRWVATDGPFNEHLVRDVGAFYLALGVASVAGLVWRSPVVFRILGLAWTMFGVLHLWYHVTHLDHLQADAAVGTVVSLSISLALGVVLLIPSRADVADPTDATGTTSRAGGVGSATSDRTTTKGETR</sequence>
<dbReference type="EMBL" id="LT629755">
    <property type="protein sequence ID" value="SDT40172.1"/>
    <property type="molecule type" value="Genomic_DNA"/>
</dbReference>
<feature type="transmembrane region" description="Helical" evidence="2">
    <location>
        <begin position="56"/>
        <end position="73"/>
    </location>
</feature>
<keyword evidence="6" id="KW-1185">Reference proteome</keyword>
<keyword evidence="2" id="KW-1133">Transmembrane helix</keyword>
<feature type="region of interest" description="Disordered" evidence="1">
    <location>
        <begin position="136"/>
        <end position="165"/>
    </location>
</feature>
<evidence type="ECO:0000313" key="6">
    <source>
        <dbReference type="Proteomes" id="UP000893823"/>
    </source>
</evidence>
<evidence type="ECO:0008006" key="7">
    <source>
        <dbReference type="Google" id="ProtNLM"/>
    </source>
</evidence>
<organism evidence="4 5">
    <name type="scientific">Agromyces flavus</name>
    <dbReference type="NCBI Taxonomy" id="589382"/>
    <lineage>
        <taxon>Bacteria</taxon>
        <taxon>Bacillati</taxon>
        <taxon>Actinomycetota</taxon>
        <taxon>Actinomycetes</taxon>
        <taxon>Micrococcales</taxon>
        <taxon>Microbacteriaceae</taxon>
        <taxon>Agromyces</taxon>
    </lineage>
</organism>
<evidence type="ECO:0000256" key="1">
    <source>
        <dbReference type="SAM" id="MobiDB-lite"/>
    </source>
</evidence>
<evidence type="ECO:0000313" key="5">
    <source>
        <dbReference type="Proteomes" id="UP000199482"/>
    </source>
</evidence>
<keyword evidence="2" id="KW-0472">Membrane</keyword>
<dbReference type="STRING" id="589382.SAMN04489721_3475"/>
<reference evidence="5" key="2">
    <citation type="submission" date="2016-10" db="EMBL/GenBank/DDBJ databases">
        <authorList>
            <person name="Varghese N."/>
            <person name="Submissions S."/>
        </authorList>
    </citation>
    <scope>NUCLEOTIDE SEQUENCE [LARGE SCALE GENOMIC DNA]</scope>
    <source>
        <strain evidence="5">CPCC 202695</strain>
    </source>
</reference>
<gene>
    <name evidence="3" type="ORF">BCL57_001551</name>
    <name evidence="4" type="ORF">SAMN04489721_3475</name>
</gene>
<evidence type="ECO:0000313" key="3">
    <source>
        <dbReference type="EMBL" id="MCP2367397.1"/>
    </source>
</evidence>
<proteinExistence type="predicted"/>
<accession>A0A1H2A321</accession>
<evidence type="ECO:0000313" key="4">
    <source>
        <dbReference type="EMBL" id="SDT40172.1"/>
    </source>
</evidence>